<proteinExistence type="predicted"/>
<keyword evidence="1" id="KW-0808">Transferase</keyword>
<dbReference type="Proteomes" id="UP000241462">
    <property type="component" value="Unassembled WGS sequence"/>
</dbReference>
<dbReference type="AlphaFoldDB" id="A0A2T3ACP9"/>
<evidence type="ECO:0000313" key="3">
    <source>
        <dbReference type="Proteomes" id="UP000241462"/>
    </source>
</evidence>
<dbReference type="PANTHER" id="PTHR24045">
    <property type="match status" value="1"/>
</dbReference>
<dbReference type="STRING" id="2025994.A0A2T3ACP9"/>
<name>A0A2T3ACP9_9PEZI</name>
<keyword evidence="3" id="KW-1185">Reference proteome</keyword>
<dbReference type="InterPro" id="IPR047141">
    <property type="entry name" value="Stealth"/>
</dbReference>
<dbReference type="EMBL" id="KZ678411">
    <property type="protein sequence ID" value="PSR92032.1"/>
    <property type="molecule type" value="Genomic_DNA"/>
</dbReference>
<dbReference type="GO" id="GO:0005794">
    <property type="term" value="C:Golgi apparatus"/>
    <property type="evidence" value="ECO:0007669"/>
    <property type="project" value="TreeGrafter"/>
</dbReference>
<protein>
    <recommendedName>
        <fullName evidence="4">Stealth protein CR3 conserved region 3 domain-containing protein</fullName>
    </recommendedName>
</protein>
<organism evidence="2 3">
    <name type="scientific">Coniella lustricola</name>
    <dbReference type="NCBI Taxonomy" id="2025994"/>
    <lineage>
        <taxon>Eukaryota</taxon>
        <taxon>Fungi</taxon>
        <taxon>Dikarya</taxon>
        <taxon>Ascomycota</taxon>
        <taxon>Pezizomycotina</taxon>
        <taxon>Sordariomycetes</taxon>
        <taxon>Sordariomycetidae</taxon>
        <taxon>Diaporthales</taxon>
        <taxon>Schizoparmaceae</taxon>
        <taxon>Coniella</taxon>
    </lineage>
</organism>
<dbReference type="OrthoDB" id="263283at2759"/>
<evidence type="ECO:0008006" key="4">
    <source>
        <dbReference type="Google" id="ProtNLM"/>
    </source>
</evidence>
<dbReference type="GO" id="GO:0003976">
    <property type="term" value="F:UDP-N-acetylglucosamine-lysosomal-enzyme N-acetylglucosaminephosphotransferase activity"/>
    <property type="evidence" value="ECO:0007669"/>
    <property type="project" value="TreeGrafter"/>
</dbReference>
<sequence>MMVGSLEPGEWSMKEDTRRSSSCLASILLKWRIVRSALRPGVLWALFVLSAMELIWISSSNSSWEAFGSIATLIRPDSSLIEATTVPPATTFLKDGHLSRISKDNTHPRHPIAIKSHLEFLEDKGRYLEAWVARGEILDGLDLSKHDHIDGLWSWVNGSDTRHAAAKAFFSEDPGRPKLFSESDTAARYRDNDELRYSLRSATAALGKYLRTIHVMSTDFWPTGLPSYQDHAEQLRRISEGMNISKTTAYSGQSDAFHIETGLLRYGQIPQWLDPEHDDVRLGDRARVVESQAPTLRMHHDWNLFSNLSNVDQDTQLLPGDLDETTLLQYKLDVLPTFNSGAMEAFLGASVTDLADAFFYSNDDFFFGCNLTTADFSSPLYGPVYHIDHSLPLLAEETPSNGLGEHASLSYTTWLLGERFGHRDRYYIKHIQKTQMRPLIIEAQMMWGDELGRTAHQRFRGTGKTVNMHLLSYNFNIERHREALLWSYFVARVDQNGDGCYDDEELEEAWIDLGFGMSKNQKLWDQEPGAVPLPFRDTIQDITVRNNLENARFSPPHQTQLLFSSQDGYSLVEFKPVDRNAPPADKAWPKYQKDAAMLDWELCWNSAVGDQPVELFKHMAFEQPRCGDYLVTLLVARSGLRGLSAFLPAADTMFPRVANLVECSTTTPHLPLNDRWRDADFSLEAVAKHTGWSGQSRRTFAMQIIQRYSYSVAYSPESFQMLKGKKSAAKSLGKLDSGGGRNGYAFIGVNDDIVGTPEDVESTVQMFKDWMEKTWPAEEFKLPYERLPHIEDMNQTTVDG</sequence>
<dbReference type="GO" id="GO:0046835">
    <property type="term" value="P:carbohydrate phosphorylation"/>
    <property type="evidence" value="ECO:0007669"/>
    <property type="project" value="TreeGrafter"/>
</dbReference>
<reference evidence="2 3" key="1">
    <citation type="journal article" date="2018" name="Mycol. Prog.">
        <title>Coniella lustricola, a new species from submerged detritus.</title>
        <authorList>
            <person name="Raudabaugh D.B."/>
            <person name="Iturriaga T."/>
            <person name="Carver A."/>
            <person name="Mondo S."/>
            <person name="Pangilinan J."/>
            <person name="Lipzen A."/>
            <person name="He G."/>
            <person name="Amirebrahimi M."/>
            <person name="Grigoriev I.V."/>
            <person name="Miller A.N."/>
        </authorList>
    </citation>
    <scope>NUCLEOTIDE SEQUENCE [LARGE SCALE GENOMIC DNA]</scope>
    <source>
        <strain evidence="2 3">B22-T-1</strain>
    </source>
</reference>
<evidence type="ECO:0000313" key="2">
    <source>
        <dbReference type="EMBL" id="PSR92032.1"/>
    </source>
</evidence>
<dbReference type="InParanoid" id="A0A2T3ACP9"/>
<accession>A0A2T3ACP9</accession>
<evidence type="ECO:0000256" key="1">
    <source>
        <dbReference type="ARBA" id="ARBA00022679"/>
    </source>
</evidence>
<dbReference type="PANTHER" id="PTHR24045:SF0">
    <property type="entry name" value="N-ACETYLGLUCOSAMINE-1-PHOSPHOTRANSFERASE SUBUNITS ALPHA_BETA"/>
    <property type="match status" value="1"/>
</dbReference>
<gene>
    <name evidence="2" type="ORF">BD289DRAFT_196145</name>
</gene>